<dbReference type="AlphaFoldDB" id="A0AAQ4E3F9"/>
<gene>
    <name evidence="1" type="ORF">V5799_014295</name>
</gene>
<name>A0AAQ4E3F9_AMBAM</name>
<evidence type="ECO:0000313" key="1">
    <source>
        <dbReference type="EMBL" id="KAK8769240.1"/>
    </source>
</evidence>
<sequence length="100" mass="11765">MPSFDSWRSSQVDERVNASLWRWNGADFQVPLHPLLAVSAYENRVLLVVDEHDIFLNFRRFKTCRYLHRVRHCCVTEVGRTKLRLLLRPIAAIRVNEAST</sequence>
<dbReference type="EMBL" id="JARKHS020022871">
    <property type="protein sequence ID" value="KAK8769240.1"/>
    <property type="molecule type" value="Genomic_DNA"/>
</dbReference>
<protein>
    <submittedName>
        <fullName evidence="1">Uncharacterized protein</fullName>
    </submittedName>
</protein>
<accession>A0AAQ4E3F9</accession>
<dbReference type="Proteomes" id="UP001321473">
    <property type="component" value="Unassembled WGS sequence"/>
</dbReference>
<organism evidence="1 2">
    <name type="scientific">Amblyomma americanum</name>
    <name type="common">Lone star tick</name>
    <dbReference type="NCBI Taxonomy" id="6943"/>
    <lineage>
        <taxon>Eukaryota</taxon>
        <taxon>Metazoa</taxon>
        <taxon>Ecdysozoa</taxon>
        <taxon>Arthropoda</taxon>
        <taxon>Chelicerata</taxon>
        <taxon>Arachnida</taxon>
        <taxon>Acari</taxon>
        <taxon>Parasitiformes</taxon>
        <taxon>Ixodida</taxon>
        <taxon>Ixodoidea</taxon>
        <taxon>Ixodidae</taxon>
        <taxon>Amblyomminae</taxon>
        <taxon>Amblyomma</taxon>
    </lineage>
</organism>
<evidence type="ECO:0000313" key="2">
    <source>
        <dbReference type="Proteomes" id="UP001321473"/>
    </source>
</evidence>
<reference evidence="1 2" key="1">
    <citation type="journal article" date="2023" name="Arcadia Sci">
        <title>De novo assembly of a long-read Amblyomma americanum tick genome.</title>
        <authorList>
            <person name="Chou S."/>
            <person name="Poskanzer K.E."/>
            <person name="Rollins M."/>
            <person name="Thuy-Boun P.S."/>
        </authorList>
    </citation>
    <scope>NUCLEOTIDE SEQUENCE [LARGE SCALE GENOMIC DNA]</scope>
    <source>
        <strain evidence="1">F_SG_1</strain>
        <tissue evidence="1">Salivary glands</tissue>
    </source>
</reference>
<comment type="caution">
    <text evidence="1">The sequence shown here is derived from an EMBL/GenBank/DDBJ whole genome shotgun (WGS) entry which is preliminary data.</text>
</comment>
<proteinExistence type="predicted"/>
<keyword evidence="2" id="KW-1185">Reference proteome</keyword>